<dbReference type="AlphaFoldDB" id="B4MPX3"/>
<dbReference type="GO" id="GO:0004867">
    <property type="term" value="F:serine-type endopeptidase inhibitor activity"/>
    <property type="evidence" value="ECO:0007669"/>
    <property type="project" value="UniProtKB-KW"/>
</dbReference>
<dbReference type="SUPFAM" id="SSF56574">
    <property type="entry name" value="Serpins"/>
    <property type="match status" value="1"/>
</dbReference>
<dbReference type="EMBL" id="CH963849">
    <property type="protein sequence ID" value="EDW74162.1"/>
    <property type="molecule type" value="Genomic_DNA"/>
</dbReference>
<evidence type="ECO:0000313" key="4">
    <source>
        <dbReference type="Proteomes" id="UP000007798"/>
    </source>
</evidence>
<dbReference type="InterPro" id="IPR042178">
    <property type="entry name" value="Serpin_sf_1"/>
</dbReference>
<dbReference type="Proteomes" id="UP000007798">
    <property type="component" value="Unassembled WGS sequence"/>
</dbReference>
<keyword evidence="2" id="KW-0722">Serine protease inhibitor</keyword>
<dbReference type="SMR" id="B4MPX3"/>
<reference evidence="3 4" key="1">
    <citation type="journal article" date="2007" name="Nature">
        <title>Evolution of genes and genomes on the Drosophila phylogeny.</title>
        <authorList>
            <consortium name="Drosophila 12 Genomes Consortium"/>
            <person name="Clark A.G."/>
            <person name="Eisen M.B."/>
            <person name="Smith D.R."/>
            <person name="Bergman C.M."/>
            <person name="Oliver B."/>
            <person name="Markow T.A."/>
            <person name="Kaufman T.C."/>
            <person name="Kellis M."/>
            <person name="Gelbart W."/>
            <person name="Iyer V.N."/>
            <person name="Pollard D.A."/>
            <person name="Sackton T.B."/>
            <person name="Larracuente A.M."/>
            <person name="Singh N.D."/>
            <person name="Abad J.P."/>
            <person name="Abt D.N."/>
            <person name="Adryan B."/>
            <person name="Aguade M."/>
            <person name="Akashi H."/>
            <person name="Anderson W.W."/>
            <person name="Aquadro C.F."/>
            <person name="Ardell D.H."/>
            <person name="Arguello R."/>
            <person name="Artieri C.G."/>
            <person name="Barbash D.A."/>
            <person name="Barker D."/>
            <person name="Barsanti P."/>
            <person name="Batterham P."/>
            <person name="Batzoglou S."/>
            <person name="Begun D."/>
            <person name="Bhutkar A."/>
            <person name="Blanco E."/>
            <person name="Bosak S.A."/>
            <person name="Bradley R.K."/>
            <person name="Brand A.D."/>
            <person name="Brent M.R."/>
            <person name="Brooks A.N."/>
            <person name="Brown R.H."/>
            <person name="Butlin R.K."/>
            <person name="Caggese C."/>
            <person name="Calvi B.R."/>
            <person name="Bernardo de Carvalho A."/>
            <person name="Caspi A."/>
            <person name="Castrezana S."/>
            <person name="Celniker S.E."/>
            <person name="Chang J.L."/>
            <person name="Chapple C."/>
            <person name="Chatterji S."/>
            <person name="Chinwalla A."/>
            <person name="Civetta A."/>
            <person name="Clifton S.W."/>
            <person name="Comeron J.M."/>
            <person name="Costello J.C."/>
            <person name="Coyne J.A."/>
            <person name="Daub J."/>
            <person name="David R.G."/>
            <person name="Delcher A.L."/>
            <person name="Delehaunty K."/>
            <person name="Do C.B."/>
            <person name="Ebling H."/>
            <person name="Edwards K."/>
            <person name="Eickbush T."/>
            <person name="Evans J.D."/>
            <person name="Filipski A."/>
            <person name="Findeiss S."/>
            <person name="Freyhult E."/>
            <person name="Fulton L."/>
            <person name="Fulton R."/>
            <person name="Garcia A.C."/>
            <person name="Gardiner A."/>
            <person name="Garfield D.A."/>
            <person name="Garvin B.E."/>
            <person name="Gibson G."/>
            <person name="Gilbert D."/>
            <person name="Gnerre S."/>
            <person name="Godfrey J."/>
            <person name="Good R."/>
            <person name="Gotea V."/>
            <person name="Gravely B."/>
            <person name="Greenberg A.J."/>
            <person name="Griffiths-Jones S."/>
            <person name="Gross S."/>
            <person name="Guigo R."/>
            <person name="Gustafson E.A."/>
            <person name="Haerty W."/>
            <person name="Hahn M.W."/>
            <person name="Halligan D.L."/>
            <person name="Halpern A.L."/>
            <person name="Halter G.M."/>
            <person name="Han M.V."/>
            <person name="Heger A."/>
            <person name="Hillier L."/>
            <person name="Hinrichs A.S."/>
            <person name="Holmes I."/>
            <person name="Hoskins R.A."/>
            <person name="Hubisz M.J."/>
            <person name="Hultmark D."/>
            <person name="Huntley M.A."/>
            <person name="Jaffe D.B."/>
            <person name="Jagadeeshan S."/>
            <person name="Jeck W.R."/>
            <person name="Johnson J."/>
            <person name="Jones C.D."/>
            <person name="Jordan W.C."/>
            <person name="Karpen G.H."/>
            <person name="Kataoka E."/>
            <person name="Keightley P.D."/>
            <person name="Kheradpour P."/>
            <person name="Kirkness E.F."/>
            <person name="Koerich L.B."/>
            <person name="Kristiansen K."/>
            <person name="Kudrna D."/>
            <person name="Kulathinal R.J."/>
            <person name="Kumar S."/>
            <person name="Kwok R."/>
            <person name="Lander E."/>
            <person name="Langley C.H."/>
            <person name="Lapoint R."/>
            <person name="Lazzaro B.P."/>
            <person name="Lee S.J."/>
            <person name="Levesque L."/>
            <person name="Li R."/>
            <person name="Lin C.F."/>
            <person name="Lin M.F."/>
            <person name="Lindblad-Toh K."/>
            <person name="Llopart A."/>
            <person name="Long M."/>
            <person name="Low L."/>
            <person name="Lozovsky E."/>
            <person name="Lu J."/>
            <person name="Luo M."/>
            <person name="Machado C.A."/>
            <person name="Makalowski W."/>
            <person name="Marzo M."/>
            <person name="Matsuda M."/>
            <person name="Matzkin L."/>
            <person name="McAllister B."/>
            <person name="McBride C.S."/>
            <person name="McKernan B."/>
            <person name="McKernan K."/>
            <person name="Mendez-Lago M."/>
            <person name="Minx P."/>
            <person name="Mollenhauer M.U."/>
            <person name="Montooth K."/>
            <person name="Mount S.M."/>
            <person name="Mu X."/>
            <person name="Myers E."/>
            <person name="Negre B."/>
            <person name="Newfeld S."/>
            <person name="Nielsen R."/>
            <person name="Noor M.A."/>
            <person name="O'Grady P."/>
            <person name="Pachter L."/>
            <person name="Papaceit M."/>
            <person name="Parisi M.J."/>
            <person name="Parisi M."/>
            <person name="Parts L."/>
            <person name="Pedersen J.S."/>
            <person name="Pesole G."/>
            <person name="Phillippy A.M."/>
            <person name="Ponting C.P."/>
            <person name="Pop M."/>
            <person name="Porcelli D."/>
            <person name="Powell J.R."/>
            <person name="Prohaska S."/>
            <person name="Pruitt K."/>
            <person name="Puig M."/>
            <person name="Quesneville H."/>
            <person name="Ram K.R."/>
            <person name="Rand D."/>
            <person name="Rasmussen M.D."/>
            <person name="Reed L.K."/>
            <person name="Reenan R."/>
            <person name="Reily A."/>
            <person name="Remington K.A."/>
            <person name="Rieger T.T."/>
            <person name="Ritchie M.G."/>
            <person name="Robin C."/>
            <person name="Rogers Y.H."/>
            <person name="Rohde C."/>
            <person name="Rozas J."/>
            <person name="Rubenfield M.J."/>
            <person name="Ruiz A."/>
            <person name="Russo S."/>
            <person name="Salzberg S.L."/>
            <person name="Sanchez-Gracia A."/>
            <person name="Saranga D.J."/>
            <person name="Sato H."/>
            <person name="Schaeffer S.W."/>
            <person name="Schatz M.C."/>
            <person name="Schlenke T."/>
            <person name="Schwartz R."/>
            <person name="Segarra C."/>
            <person name="Singh R.S."/>
            <person name="Sirot L."/>
            <person name="Sirota M."/>
            <person name="Sisneros N.B."/>
            <person name="Smith C.D."/>
            <person name="Smith T.F."/>
            <person name="Spieth J."/>
            <person name="Stage D.E."/>
            <person name="Stark A."/>
            <person name="Stephan W."/>
            <person name="Strausberg R.L."/>
            <person name="Strempel S."/>
            <person name="Sturgill D."/>
            <person name="Sutton G."/>
            <person name="Sutton G.G."/>
            <person name="Tao W."/>
            <person name="Teichmann S."/>
            <person name="Tobari Y.N."/>
            <person name="Tomimura Y."/>
            <person name="Tsolas J.M."/>
            <person name="Valente V.L."/>
            <person name="Venter E."/>
            <person name="Venter J.C."/>
            <person name="Vicario S."/>
            <person name="Vieira F.G."/>
            <person name="Vilella A.J."/>
            <person name="Villasante A."/>
            <person name="Walenz B."/>
            <person name="Wang J."/>
            <person name="Wasserman M."/>
            <person name="Watts T."/>
            <person name="Wilson D."/>
            <person name="Wilson R.K."/>
            <person name="Wing R.A."/>
            <person name="Wolfner M.F."/>
            <person name="Wong A."/>
            <person name="Wong G.K."/>
            <person name="Wu C.I."/>
            <person name="Wu G."/>
            <person name="Yamamoto D."/>
            <person name="Yang H.P."/>
            <person name="Yang S.P."/>
            <person name="Yorke J.A."/>
            <person name="Yoshida K."/>
            <person name="Zdobnov E."/>
            <person name="Zhang P."/>
            <person name="Zhang Y."/>
            <person name="Zimin A.V."/>
            <person name="Baldwin J."/>
            <person name="Abdouelleil A."/>
            <person name="Abdulkadir J."/>
            <person name="Abebe A."/>
            <person name="Abera B."/>
            <person name="Abreu J."/>
            <person name="Acer S.C."/>
            <person name="Aftuck L."/>
            <person name="Alexander A."/>
            <person name="An P."/>
            <person name="Anderson E."/>
            <person name="Anderson S."/>
            <person name="Arachi H."/>
            <person name="Azer M."/>
            <person name="Bachantsang P."/>
            <person name="Barry A."/>
            <person name="Bayul T."/>
            <person name="Berlin A."/>
            <person name="Bessette D."/>
            <person name="Bloom T."/>
            <person name="Blye J."/>
            <person name="Boguslavskiy L."/>
            <person name="Bonnet C."/>
            <person name="Boukhgalter B."/>
            <person name="Bourzgui I."/>
            <person name="Brown A."/>
            <person name="Cahill P."/>
            <person name="Channer S."/>
            <person name="Cheshatsang Y."/>
            <person name="Chuda L."/>
            <person name="Citroen M."/>
            <person name="Collymore A."/>
            <person name="Cooke P."/>
            <person name="Costello M."/>
            <person name="D'Aco K."/>
            <person name="Daza R."/>
            <person name="De Haan G."/>
            <person name="DeGray S."/>
            <person name="DeMaso C."/>
            <person name="Dhargay N."/>
            <person name="Dooley K."/>
            <person name="Dooley E."/>
            <person name="Doricent M."/>
            <person name="Dorje P."/>
            <person name="Dorjee K."/>
            <person name="Dupes A."/>
            <person name="Elong R."/>
            <person name="Falk J."/>
            <person name="Farina A."/>
            <person name="Faro S."/>
            <person name="Ferguson D."/>
            <person name="Fisher S."/>
            <person name="Foley C.D."/>
            <person name="Franke A."/>
            <person name="Friedrich D."/>
            <person name="Gadbois L."/>
            <person name="Gearin G."/>
            <person name="Gearin C.R."/>
            <person name="Giannoukos G."/>
            <person name="Goode T."/>
            <person name="Graham J."/>
            <person name="Grandbois E."/>
            <person name="Grewal S."/>
            <person name="Gyaltsen K."/>
            <person name="Hafez N."/>
            <person name="Hagos B."/>
            <person name="Hall J."/>
            <person name="Henson C."/>
            <person name="Hollinger A."/>
            <person name="Honan T."/>
            <person name="Huard M.D."/>
            <person name="Hughes L."/>
            <person name="Hurhula B."/>
            <person name="Husby M.E."/>
            <person name="Kamat A."/>
            <person name="Kanga B."/>
            <person name="Kashin S."/>
            <person name="Khazanovich D."/>
            <person name="Kisner P."/>
            <person name="Lance K."/>
            <person name="Lara M."/>
            <person name="Lee W."/>
            <person name="Lennon N."/>
            <person name="Letendre F."/>
            <person name="LeVine R."/>
            <person name="Lipovsky A."/>
            <person name="Liu X."/>
            <person name="Liu J."/>
            <person name="Liu S."/>
            <person name="Lokyitsang T."/>
            <person name="Lokyitsang Y."/>
            <person name="Lubonja R."/>
            <person name="Lui A."/>
            <person name="MacDonald P."/>
            <person name="Magnisalis V."/>
            <person name="Maru K."/>
            <person name="Matthews C."/>
            <person name="McCusker W."/>
            <person name="McDonough S."/>
            <person name="Mehta T."/>
            <person name="Meldrim J."/>
            <person name="Meneus L."/>
            <person name="Mihai O."/>
            <person name="Mihalev A."/>
            <person name="Mihova T."/>
            <person name="Mittelman R."/>
            <person name="Mlenga V."/>
            <person name="Montmayeur A."/>
            <person name="Mulrain L."/>
            <person name="Navidi A."/>
            <person name="Naylor J."/>
            <person name="Negash T."/>
            <person name="Nguyen T."/>
            <person name="Nguyen N."/>
            <person name="Nicol R."/>
            <person name="Norbu C."/>
            <person name="Norbu N."/>
            <person name="Novod N."/>
            <person name="O'Neill B."/>
            <person name="Osman S."/>
            <person name="Markiewicz E."/>
            <person name="Oyono O.L."/>
            <person name="Patti C."/>
            <person name="Phunkhang P."/>
            <person name="Pierre F."/>
            <person name="Priest M."/>
            <person name="Raghuraman S."/>
            <person name="Rege F."/>
            <person name="Reyes R."/>
            <person name="Rise C."/>
            <person name="Rogov P."/>
            <person name="Ross K."/>
            <person name="Ryan E."/>
            <person name="Settipalli S."/>
            <person name="Shea T."/>
            <person name="Sherpa N."/>
            <person name="Shi L."/>
            <person name="Shih D."/>
            <person name="Sparrow T."/>
            <person name="Spaulding J."/>
            <person name="Stalker J."/>
            <person name="Stange-Thomann N."/>
            <person name="Stavropoulos S."/>
            <person name="Stone C."/>
            <person name="Strader C."/>
            <person name="Tesfaye S."/>
            <person name="Thomson T."/>
            <person name="Thoulutsang Y."/>
            <person name="Thoulutsang D."/>
            <person name="Topham K."/>
            <person name="Topping I."/>
            <person name="Tsamla T."/>
            <person name="Vassiliev H."/>
            <person name="Vo A."/>
            <person name="Wangchuk T."/>
            <person name="Wangdi T."/>
            <person name="Weiand M."/>
            <person name="Wilkinson J."/>
            <person name="Wilson A."/>
            <person name="Yadav S."/>
            <person name="Young G."/>
            <person name="Yu Q."/>
            <person name="Zembek L."/>
            <person name="Zhong D."/>
            <person name="Zimmer A."/>
            <person name="Zwirko Z."/>
            <person name="Jaffe D.B."/>
            <person name="Alvarez P."/>
            <person name="Brockman W."/>
            <person name="Butler J."/>
            <person name="Chin C."/>
            <person name="Gnerre S."/>
            <person name="Grabherr M."/>
            <person name="Kleber M."/>
            <person name="Mauceli E."/>
            <person name="MacCallum I."/>
        </authorList>
    </citation>
    <scope>NUCLEOTIDE SEQUENCE [LARGE SCALE GENOMIC DNA]</scope>
    <source>
        <strain evidence="4">Tucson 14030-0811.24</strain>
    </source>
</reference>
<dbReference type="InterPro" id="IPR042185">
    <property type="entry name" value="Serpin_sf_2"/>
</dbReference>
<dbReference type="OrthoDB" id="7860967at2759"/>
<sequence>MELFANDFEELGDNISVQNFFVFDGDFELAKGFEESVWNYFNIVVLSKHQPLVSGLLQEFRLQSNGLEIYTLINFHANLGNEFLSIDRFHYGRGYFRFSEYLILGSSLADRTNCKILELPLNTASTQGLSLMLVMPPKHMKLLELEEKFLSFTSRNFWRLPYQMRYTQVSVRLPNVRFTSKLNVGILVNEMSTMHLHKLFKMETQFNGMFDSAFNRRIKVKHFVQSINMQLLAPGIAQRKEPINSHNFFNVSQTFDCGEGPFLFLVRSRDVIYFIGHYRRIPKAFRAGTQFGQF</sequence>
<dbReference type="PhylomeDB" id="B4MPX3"/>
<evidence type="ECO:0000256" key="1">
    <source>
        <dbReference type="ARBA" id="ARBA00022690"/>
    </source>
</evidence>
<evidence type="ECO:0000256" key="2">
    <source>
        <dbReference type="ARBA" id="ARBA00022900"/>
    </source>
</evidence>
<keyword evidence="4" id="KW-1185">Reference proteome</keyword>
<proteinExistence type="predicted"/>
<dbReference type="OMA" id="SHTFDCA"/>
<dbReference type="Gene3D" id="2.30.39.10">
    <property type="entry name" value="Alpha-1-antitrypsin, domain 1"/>
    <property type="match status" value="1"/>
</dbReference>
<name>B4MPX3_DROWI</name>
<dbReference type="HOGENOM" id="CLU_947558_0_0_1"/>
<evidence type="ECO:0000313" key="3">
    <source>
        <dbReference type="EMBL" id="EDW74162.1"/>
    </source>
</evidence>
<gene>
    <name evidence="3" type="primary">Dwil\GK21530</name>
    <name evidence="3" type="ORF">Dwil_GK21530</name>
</gene>
<dbReference type="Gene3D" id="3.30.497.10">
    <property type="entry name" value="Antithrombin, subunit I, domain 2"/>
    <property type="match status" value="1"/>
</dbReference>
<protein>
    <submittedName>
        <fullName evidence="3">GK21530</fullName>
    </submittedName>
</protein>
<keyword evidence="1" id="KW-0646">Protease inhibitor</keyword>
<organism evidence="4">
    <name type="scientific">Drosophila willistoni</name>
    <name type="common">Fruit fly</name>
    <dbReference type="NCBI Taxonomy" id="7260"/>
    <lineage>
        <taxon>Eukaryota</taxon>
        <taxon>Metazoa</taxon>
        <taxon>Ecdysozoa</taxon>
        <taxon>Arthropoda</taxon>
        <taxon>Hexapoda</taxon>
        <taxon>Insecta</taxon>
        <taxon>Pterygota</taxon>
        <taxon>Neoptera</taxon>
        <taxon>Endopterygota</taxon>
        <taxon>Diptera</taxon>
        <taxon>Brachycera</taxon>
        <taxon>Muscomorpha</taxon>
        <taxon>Ephydroidea</taxon>
        <taxon>Drosophilidae</taxon>
        <taxon>Drosophila</taxon>
        <taxon>Sophophora</taxon>
    </lineage>
</organism>
<dbReference type="InParanoid" id="B4MPX3"/>
<accession>B4MPX3</accession>
<dbReference type="InterPro" id="IPR036186">
    <property type="entry name" value="Serpin_sf"/>
</dbReference>